<feature type="region of interest" description="Disordered" evidence="9">
    <location>
        <begin position="54"/>
        <end position="75"/>
    </location>
</feature>
<evidence type="ECO:0000256" key="8">
    <source>
        <dbReference type="RuleBase" id="RU367142"/>
    </source>
</evidence>
<keyword evidence="8" id="KW-0811">Translocation</keyword>
<name>A0A6S8YBJ7_9STRA</name>
<keyword evidence="5 8" id="KW-1133">Transmembrane helix</keyword>
<evidence type="ECO:0000256" key="9">
    <source>
        <dbReference type="SAM" id="MobiDB-lite"/>
    </source>
</evidence>
<dbReference type="Gene3D" id="3.10.450.320">
    <property type="entry name" value="Mitochondrial import inner membrane translocase subunit Tim21"/>
    <property type="match status" value="1"/>
</dbReference>
<proteinExistence type="inferred from homology"/>
<comment type="function">
    <text evidence="8">Essential component of the TIM23 complex, a complex that mediates the translocation of transit peptide-containing proteins across the mitochondrial inner membrane.</text>
</comment>
<protein>
    <recommendedName>
        <fullName evidence="8">Mitochondrial import inner membrane translocase subunit Tim21</fullName>
    </recommendedName>
</protein>
<comment type="similarity">
    <text evidence="2 8">Belongs to the TIM21 family.</text>
</comment>
<evidence type="ECO:0000256" key="7">
    <source>
        <dbReference type="ARBA" id="ARBA00023136"/>
    </source>
</evidence>
<keyword evidence="4" id="KW-0809">Transit peptide</keyword>
<evidence type="ECO:0000256" key="2">
    <source>
        <dbReference type="ARBA" id="ARBA00010867"/>
    </source>
</evidence>
<keyword evidence="6 8" id="KW-0496">Mitochondrion</keyword>
<evidence type="ECO:0000313" key="11">
    <source>
        <dbReference type="EMBL" id="CAE0474942.1"/>
    </source>
</evidence>
<dbReference type="InterPro" id="IPR013261">
    <property type="entry name" value="Tim21"/>
</dbReference>
<keyword evidence="8" id="KW-0813">Transport</keyword>
<evidence type="ECO:0000256" key="3">
    <source>
        <dbReference type="ARBA" id="ARBA00022692"/>
    </source>
</evidence>
<evidence type="ECO:0000256" key="4">
    <source>
        <dbReference type="ARBA" id="ARBA00022946"/>
    </source>
</evidence>
<accession>A0A6S8YBJ7</accession>
<dbReference type="PANTHER" id="PTHR13032">
    <property type="entry name" value="MITOCHONDRIAL IMPORT INNER MEMBRANE TRANSLOCASE SUBUNIT TIM21"/>
    <property type="match status" value="1"/>
</dbReference>
<feature type="compositionally biased region" description="Basic and acidic residues" evidence="9">
    <location>
        <begin position="59"/>
        <end position="75"/>
    </location>
</feature>
<evidence type="ECO:0000313" key="10">
    <source>
        <dbReference type="EMBL" id="CAE0474941.1"/>
    </source>
</evidence>
<feature type="transmembrane region" description="Helical" evidence="8">
    <location>
        <begin position="90"/>
        <end position="108"/>
    </location>
</feature>
<dbReference type="AlphaFoldDB" id="A0A6S8YBJ7"/>
<dbReference type="GO" id="GO:0005744">
    <property type="term" value="C:TIM23 mitochondrial import inner membrane translocase complex"/>
    <property type="evidence" value="ECO:0007669"/>
    <property type="project" value="UniProtKB-UniRule"/>
</dbReference>
<evidence type="ECO:0000256" key="1">
    <source>
        <dbReference type="ARBA" id="ARBA00004304"/>
    </source>
</evidence>
<evidence type="ECO:0000256" key="6">
    <source>
        <dbReference type="ARBA" id="ARBA00023128"/>
    </source>
</evidence>
<dbReference type="EMBL" id="HBIO01025811">
    <property type="protein sequence ID" value="CAE0474942.1"/>
    <property type="molecule type" value="Transcribed_RNA"/>
</dbReference>
<reference evidence="11" key="1">
    <citation type="submission" date="2021-01" db="EMBL/GenBank/DDBJ databases">
        <authorList>
            <person name="Corre E."/>
            <person name="Pelletier E."/>
            <person name="Niang G."/>
            <person name="Scheremetjew M."/>
            <person name="Finn R."/>
            <person name="Kale V."/>
            <person name="Holt S."/>
            <person name="Cochrane G."/>
            <person name="Meng A."/>
            <person name="Brown T."/>
            <person name="Cohen L."/>
        </authorList>
    </citation>
    <scope>NUCLEOTIDE SEQUENCE</scope>
    <source>
        <strain evidence="11">MM31A-1</strain>
    </source>
</reference>
<dbReference type="InterPro" id="IPR038552">
    <property type="entry name" value="Tim21_IMS_sf"/>
</dbReference>
<sequence>MLRHTARKEAFRLRCLSVPSTSTLSKSTLVNAQNLFNPAFRQECSKRLSPQRVSIQSRKFSDKGDPNADGADRNDIVLTPGEKVAAGTRLTMFAGAFVFAGICGYFIVKELIPTKMAPNSVFNRASKVILENDQVKRRFGEPMKVYGREHGGHREGRRNFIEHSEFTDPDDGSKRTRVRFNLQGQYGNAFVFAEVSKDMASDEFVYLLVQDRRNGAVVTVIDNRSRLMTQRMAGGDKAGQDVLANLLGSGKN</sequence>
<dbReference type="Pfam" id="PF08294">
    <property type="entry name" value="TIM21"/>
    <property type="match status" value="1"/>
</dbReference>
<comment type="subcellular location">
    <subcellularLocation>
        <location evidence="8">Mitochondrion inner membrane</location>
        <topology evidence="8">Single-pass membrane protein</topology>
    </subcellularLocation>
    <subcellularLocation>
        <location evidence="1">Mitochondrion membrane</location>
        <topology evidence="1">Single-pass membrane protein</topology>
    </subcellularLocation>
</comment>
<dbReference type="GO" id="GO:0030150">
    <property type="term" value="P:protein import into mitochondrial matrix"/>
    <property type="evidence" value="ECO:0007669"/>
    <property type="project" value="UniProtKB-UniRule"/>
</dbReference>
<keyword evidence="8" id="KW-0653">Protein transport</keyword>
<evidence type="ECO:0000256" key="5">
    <source>
        <dbReference type="ARBA" id="ARBA00022989"/>
    </source>
</evidence>
<keyword evidence="7 8" id="KW-0472">Membrane</keyword>
<keyword evidence="3 8" id="KW-0812">Transmembrane</keyword>
<feature type="region of interest" description="Disordered" evidence="9">
    <location>
        <begin position="146"/>
        <end position="174"/>
    </location>
</feature>
<keyword evidence="8" id="KW-0999">Mitochondrion inner membrane</keyword>
<organism evidence="11">
    <name type="scientific">Chaetoceros debilis</name>
    <dbReference type="NCBI Taxonomy" id="122233"/>
    <lineage>
        <taxon>Eukaryota</taxon>
        <taxon>Sar</taxon>
        <taxon>Stramenopiles</taxon>
        <taxon>Ochrophyta</taxon>
        <taxon>Bacillariophyta</taxon>
        <taxon>Coscinodiscophyceae</taxon>
        <taxon>Chaetocerotophycidae</taxon>
        <taxon>Chaetocerotales</taxon>
        <taxon>Chaetocerotaceae</taxon>
        <taxon>Chaetoceros</taxon>
    </lineage>
</organism>
<comment type="subunit">
    <text evidence="8">Component of the TIM23 complex.</text>
</comment>
<dbReference type="PANTHER" id="PTHR13032:SF6">
    <property type="entry name" value="MITOCHONDRIAL IMPORT INNER MEMBRANE TRANSLOCASE SUBUNIT TIM21"/>
    <property type="match status" value="1"/>
</dbReference>
<dbReference type="EMBL" id="HBIO01025810">
    <property type="protein sequence ID" value="CAE0474941.1"/>
    <property type="molecule type" value="Transcribed_RNA"/>
</dbReference>
<gene>
    <name evidence="10" type="ORF">CDEB00056_LOCUS19794</name>
    <name evidence="11" type="ORF">CDEB00056_LOCUS19795</name>
</gene>